<organism evidence="3 4">
    <name type="scientific">Brucella gallinifaecis</name>
    <dbReference type="NCBI Taxonomy" id="215590"/>
    <lineage>
        <taxon>Bacteria</taxon>
        <taxon>Pseudomonadati</taxon>
        <taxon>Pseudomonadota</taxon>
        <taxon>Alphaproteobacteria</taxon>
        <taxon>Hyphomicrobiales</taxon>
        <taxon>Brucellaceae</taxon>
        <taxon>Brucella/Ochrobactrum group</taxon>
        <taxon>Brucella</taxon>
    </lineage>
</organism>
<evidence type="ECO:0000259" key="2">
    <source>
        <dbReference type="PROSITE" id="PS51208"/>
    </source>
</evidence>
<dbReference type="CDD" id="cd01344">
    <property type="entry name" value="PL2_Passenger_AT"/>
    <property type="match status" value="1"/>
</dbReference>
<keyword evidence="4" id="KW-1185">Reference proteome</keyword>
<dbReference type="PROSITE" id="PS51208">
    <property type="entry name" value="AUTOTRANSPORTER"/>
    <property type="match status" value="1"/>
</dbReference>
<name>A0A502BMW1_9HYPH</name>
<comment type="caution">
    <text evidence="3">The sequence shown here is derived from an EMBL/GenBank/DDBJ whole genome shotgun (WGS) entry which is preliminary data.</text>
</comment>
<dbReference type="InterPro" id="IPR006315">
    <property type="entry name" value="OM_autotransptr_brl_dom"/>
</dbReference>
<dbReference type="Proteomes" id="UP000315388">
    <property type="component" value="Unassembled WGS sequence"/>
</dbReference>
<dbReference type="GO" id="GO:0019867">
    <property type="term" value="C:outer membrane"/>
    <property type="evidence" value="ECO:0007669"/>
    <property type="project" value="InterPro"/>
</dbReference>
<evidence type="ECO:0000313" key="3">
    <source>
        <dbReference type="EMBL" id="TPF75474.1"/>
    </source>
</evidence>
<proteinExistence type="predicted"/>
<reference evidence="3 4" key="1">
    <citation type="journal article" date="2003" name="Int. J. Syst. Evol. Microbiol.">
        <title>Towards a standardized format for the description of a novel species (of an established genus): Ochrobactrum gallinifaecis sp. nov.</title>
        <authorList>
            <person name="Kampfer P."/>
            <person name="Buczolits S."/>
            <person name="Albrecht A."/>
            <person name="Busse H.J."/>
            <person name="Stackebrandt E."/>
        </authorList>
    </citation>
    <scope>NUCLEOTIDE SEQUENCE [LARGE SCALE GENOMIC DNA]</scope>
    <source>
        <strain evidence="3 4">ISO 196</strain>
    </source>
</reference>
<dbReference type="SUPFAM" id="SSF103515">
    <property type="entry name" value="Autotransporter"/>
    <property type="match status" value="1"/>
</dbReference>
<dbReference type="InterPro" id="IPR051551">
    <property type="entry name" value="Autotransporter_adhesion"/>
</dbReference>
<dbReference type="InterPro" id="IPR012332">
    <property type="entry name" value="Autotransporter_pectin_lyase_C"/>
</dbReference>
<dbReference type="NCBIfam" id="TIGR01414">
    <property type="entry name" value="autotrans_barl"/>
    <property type="match status" value="1"/>
</dbReference>
<evidence type="ECO:0000256" key="1">
    <source>
        <dbReference type="ARBA" id="ARBA00022729"/>
    </source>
</evidence>
<dbReference type="PANTHER" id="PTHR35037">
    <property type="entry name" value="C-TERMINAL REGION OF AIDA-LIKE PROTEIN"/>
    <property type="match status" value="1"/>
</dbReference>
<dbReference type="InterPro" id="IPR005546">
    <property type="entry name" value="Autotransporte_beta"/>
</dbReference>
<dbReference type="RefSeq" id="WP_140904912.1">
    <property type="nucleotide sequence ID" value="NZ_JBHTMD010000013.1"/>
</dbReference>
<gene>
    <name evidence="3" type="ORF">FHY56_09445</name>
</gene>
<dbReference type="InterPro" id="IPR043990">
    <property type="entry name" value="AC_1"/>
</dbReference>
<dbReference type="Pfam" id="PF18883">
    <property type="entry name" value="AC_1"/>
    <property type="match status" value="1"/>
</dbReference>
<evidence type="ECO:0000313" key="4">
    <source>
        <dbReference type="Proteomes" id="UP000315388"/>
    </source>
</evidence>
<dbReference type="SMART" id="SM00869">
    <property type="entry name" value="Autotransporter"/>
    <property type="match status" value="1"/>
</dbReference>
<dbReference type="InterPro" id="IPR011050">
    <property type="entry name" value="Pectin_lyase_fold/virulence"/>
</dbReference>
<dbReference type="SUPFAM" id="SSF51126">
    <property type="entry name" value="Pectin lyase-like"/>
    <property type="match status" value="8"/>
</dbReference>
<dbReference type="OrthoDB" id="6053567at2"/>
<dbReference type="InterPro" id="IPR036709">
    <property type="entry name" value="Autotransporte_beta_dom_sf"/>
</dbReference>
<sequence length="3795" mass="381774">MEVLLRYVRGGKFFISKVVANLSNDLQSFNKWRGGRVIKSRGRVVSFASHIAFCLLMLMAPASGEALYWDANKSDPGTGGSGVWNLSNSFWSASSDGVSGPYASWDNAGLNTAVFGGVAGTVTVGGSVTAGGLDFETTGYSLTGGTITLAGGTPAISAARNTVATIGSVIAGSSGVTLDGLGTVYFTGANTFTGDIFLQSGIFQAKNSSAFGNASNILRVKGDSTLRVDENSPTRSVIVDNDVDLLLTGNGTGSLQYSGGGNISLTTGVRMTNDANNYTGSTAFKGQNNGTASIYFSSVRNLGEASALGAPTTVENGTIEFSGGSQYSDRIFYTGSGDSSNRNWVFAGSTLRRFTNQGTGTLKITGDILLNRSTNFDSTNNGAGFELLGVISGGESAELGLAPSSGGTIVLGYNNTYAGKTNITNGTVIVSSLANTGSASSLGAGSSVVLTGSTLSYTGSGSSTDRNWDISNGTVLSSGTGGVTLTGNVVLSTSGGKQGLELGGSFTGVNTISGVMSGAGTITTSGSGTWEFSGSSTRTGNVDIKSGVLRLGSASGLGTVNNLTVTGGTLDLNNYDLTSGTLSGGNSTISLGSGTLTTDSSAASTYSGSITGTGGFAKLGQGTLTLTGENTYTGRTTISGGTLALDFSAAAAPQSNILSPSTSVFLDSAGLRIIGGTQAGSQTFASVDIVAGSNLIESTLGTGGSMAVNLGAINYTSGVVNFVMPANGSFHTSNPDGKLGGWAMIDSTDYAKVVNGVIVPFDETDYSLKDNAAIWQTGDIVSDSGGDPNTPFYGTVGSSVTLQGLQYTAAAASTVTIANGQTLGVDGSIMVSSNVGNKALRITGGQVTGGTANVFGVQHNSTGTFTVSSTIVDNGNPVEFVKSGTGKVILGASNTYTGATTVGKGTLSVSTIGNGGVASSIGASSADPENLRIQNATLEYTGNSAQTDRGITLVEVTGQPSNISVTKAAENLTLSGKILGEGDASLSKLGAGRLTILGTENDYSGPTIVKAGTLDVMSIKNGGEVSSIGSSSGDSDKLVLAGGTLNYSGGTASSNRGFTLEANSTFGVSDSASTLTMSGRVVGSGRLTKSGSGTLVLSGTNSFTGGSEVAAGILRAGAVNALGTGALKVDAGATADLANYNNTVQNLNGAGEVKLGSATLTVQAHGTFTGSISGSGGLRANGNTLTLSGCNSSYTGATLIANGTLSTDCLKNGGEASGIGASSAAANNLRLENGTLIYTGGSVDTDRGLSLTGNNSTISVADINTVLEFKGTIVSNVPTSGNLVKLGDGTLVLSGNNQYGGSTYVRGGTVRAGSTSAFGNSSGGLFMDRANGIADLNGFSNAVGYLSGGSTLEQTGNISLGTATLTISDGRGQTYAGMISGAGGVEKAGVGSQTLTGLNSYTGSTVLTGGVLIVDTIRDGGSNSSIGASGAQAGNLTLNGGELSYIGDGDTTDRLFTLGKSSAISSSGTGALVFNNTASMAFISPDTSGTLTLAGSNQDSNIFGIKISDNGTAQTSLIKDGSGVWNVANAANSYTGSTSIEEGTLQVTKIADGGLASSLGSSSSDASNLIIQDGGILSYVGSGDTTNRRFSLGAGITSIDSSGSGALVFSNDAAVEMLNSGQPHIFVLKGSNTGKNTMAAAVTDSGAGVTSLIKNDSGTWVLTGQNTYSGVTTINDGDLVVGDGGTTGKLGTGAITVTLATSRLSINHSNTVTIEGALAGDGELAQIGTGMTVLTSSDNSIGNTIITAGELDVAGKLETDSFQLSGNSTLSVTGTVEDRTGGTTLVSSAGGNSTINVAKNGMLRAHGDLGDGSNTVNLSGTLDTGTDTRLTLGSNDDKLVLNDGYVVTGEGIDGGSGNHDVLEVNTTVGQTLAGAQFINFDDLQKNGSGTLTLTGTHAYAEGVSVNAGTLQIGTGTTATTLDADIKNSSIVDFALDNNFSYSGDISGTGTVQKTGTGITTLSGTNSYEGDTEVLAGTLLIDGDQTGATGQTVVHDLATIGGSGTIGGDVEIQNGGTIDAGFTGTQTNTLTINGKLALNQNSNIHYNLGDKDAIGGPLNNLIDVKGGLILDGKLTVTQTPGGVFDFGVYRLINYQGTLTDNRLETGNANYAIQTAIANQINLVNSDGLTLSFWDGDAGPHANGTVNGGNGTWRVSGDSNWTDADGNYSAAFANGSAAIFQGTAGTVIVDDGNGQVEVKGIQFAVDGYVVQGDSLALAEASNIIKVGDGSAAGAGYTATINSVISGTGALEKTETGTLVLGGANTYQGGTKISAGVLAIASDNNLGASAGEITLNGGTLRTTSNMTTARATSILATGGTIDTAGDLEISGTVSGAGTLTKTGSGTLTLSGYNDYAGTIINGGAVSVSADDNLGIATGSVIINGGTLQAATAFSSARSAVLNAQGGTFQTDGSLSWSGVVSGAGALTKSGADALILTAENTYMGGTTIDAGRLQIGNGGNTGMINGNVINNGVFAFDRLDDVTFSGAVMGTGSFEKSGGGALTLTATNSYTGNTDVLNGALYIDGNQALATGDTTVKAGAALGGTGTIGGNVYIEANATLTPGDAGDKPGTLTINGNLVLDAASSLDYRFGQHDVVGGAYNDLTIVRGDLTLAGQINVTETVGGDFGAGTYRVISYEGTLTDHTLSTTSPTYVIQTADKGEVNLVRGADGIRNFWDGGSSSAVNNNTVDGGAGIWSLDAANTNWTDTDGIFNGAYDSGQNAFFGGTAGVVTVDETAGDIVVGDMQFSTSNYVVEGDKIELGNAQTNLRVGDGTAQSSGYKTTIKSALTGDSTLVKNDLGTLILEGANTYTGGTIIRNGVLQISSDGNLGAAGTLLTFDSGTLINTGEMTSDRQINLITRGNFNTNADLALSGVIDGAGGLTKNGAGALTLFGDNAYKGATSVSAGSLWVNGDQSAAMGSVQVSTGAILGGSGTIGGNVDIADGGTLQAGAAADQVGTLTIGGNLVLGHDASVNFKLGSANDVGSALNDRIIVKGDITLDGMLNVSVSDGGTFGAGVYRLFDYDGKRYGPGFTLGSMPTGDAFVQTSVDHQVNLVSTNGLVLNYWNGNAQDRQANTVNGGSGVWQSHYGNDNWTDADALVDAPFTDNSFAVFQGKAGTVTVDNSTGQVQVSGIQFMTDGYLVNGDRIELTGNPTIRVGDGTSSGASTTAEIASQLFGDTHLVKDDNGTLILSGDNSYKGGTQIKAGTLAVSKDSNLGAAAGDVSLTGGNLRVLSSFESDRKLNVINSGGISVDEAATLGWNGEISGSGTFDKSGKGTFTVKSNNENFMGTLAVNQGALEVDGALCGIVNVNSGGRLQGTGSVCSVNNFDGGIVGPGNSIGTLTVLGNYVGAGGTVEIETVLGDDNSSTDVLKVLGNTSGNSNVRVVNIGGTGGQTVNGIKIIDIAGASDGDFKLVGDYVFQGDQAVIGGAYAYRLYKNGIDSPTDGDWYLRSALIDPTDPTNPVDPTTPLYAPTTPLYETYAQVLQRFNTLGTYQQRTANRRWTDNMGGVESAGKQDRQNGHAIWARIEASHTKYAAHDSTTGTRHDDTLWRIQSGMDGLFYGGADGTLVGSLIANFGTVSSDVYSDFGSGTISTTGFGIGATATWYGDNGLYIDAQTGINWYMSDLESARTGTELVNNNNGYGFAASLEVGKNIAIDEHWSITPQAQLSYSQVDFSSFGDRYGSKISLNRANNLVGRLGVSANYSDQWADQKGRAIKSTIYAAGNFYYDFVGGTRVSVADVSFANTNAPLWAGVGIGGSLNWADGQYSLYGEVTTQTSVEDFWKSNSLGVKTGFLVHW</sequence>
<protein>
    <submittedName>
        <fullName evidence="3">Autotransporter outer membrane beta-barrel domain-containing protein</fullName>
    </submittedName>
</protein>
<dbReference type="PANTHER" id="PTHR35037:SF3">
    <property type="entry name" value="C-TERMINAL REGION OF AIDA-LIKE PROTEIN"/>
    <property type="match status" value="1"/>
</dbReference>
<dbReference type="Gene3D" id="2.160.20.20">
    <property type="match status" value="4"/>
</dbReference>
<accession>A0A502BMW1</accession>
<dbReference type="EMBL" id="VEWJ01000005">
    <property type="protein sequence ID" value="TPF75474.1"/>
    <property type="molecule type" value="Genomic_DNA"/>
</dbReference>
<feature type="domain" description="Autotransporter" evidence="2">
    <location>
        <begin position="3513"/>
        <end position="3795"/>
    </location>
</feature>
<dbReference type="Pfam" id="PF12951">
    <property type="entry name" value="PATR"/>
    <property type="match status" value="21"/>
</dbReference>
<dbReference type="InterPro" id="IPR013425">
    <property type="entry name" value="Autotrns_rpt"/>
</dbReference>
<dbReference type="NCBIfam" id="TIGR02601">
    <property type="entry name" value="autotrns_rpt"/>
    <property type="match status" value="18"/>
</dbReference>
<keyword evidence="1" id="KW-0732">Signal</keyword>